<evidence type="ECO:0000313" key="1">
    <source>
        <dbReference type="EMBL" id="MBP2028756.1"/>
    </source>
</evidence>
<reference evidence="1 2" key="1">
    <citation type="submission" date="2021-03" db="EMBL/GenBank/DDBJ databases">
        <title>Genomic Encyclopedia of Type Strains, Phase IV (KMG-IV): sequencing the most valuable type-strain genomes for metagenomic binning, comparative biology and taxonomic classification.</title>
        <authorList>
            <person name="Goeker M."/>
        </authorList>
    </citation>
    <scope>NUCLEOTIDE SEQUENCE [LARGE SCALE GENOMIC DNA]</scope>
    <source>
        <strain evidence="1 2">DSM 27512</strain>
    </source>
</reference>
<dbReference type="EMBL" id="JAGGLI010000039">
    <property type="protein sequence ID" value="MBP2028756.1"/>
    <property type="molecule type" value="Genomic_DNA"/>
</dbReference>
<protein>
    <submittedName>
        <fullName evidence="1">Uncharacterized protein</fullName>
    </submittedName>
</protein>
<sequence length="45" mass="5091">MKIGLENKDISVISRVIKNALEENLIKAVDPTTELRYLKYIPFGG</sequence>
<evidence type="ECO:0000313" key="2">
    <source>
        <dbReference type="Proteomes" id="UP001314903"/>
    </source>
</evidence>
<proteinExistence type="predicted"/>
<dbReference type="Proteomes" id="UP001314903">
    <property type="component" value="Unassembled WGS sequence"/>
</dbReference>
<dbReference type="RefSeq" id="WP_209661814.1">
    <property type="nucleotide sequence ID" value="NZ_JAGGLI010000039.1"/>
</dbReference>
<keyword evidence="2" id="KW-1185">Reference proteome</keyword>
<gene>
    <name evidence="1" type="ORF">J2Z35_002586</name>
</gene>
<name>A0ABS4KNP4_9FIRM</name>
<accession>A0ABS4KNP4</accession>
<comment type="caution">
    <text evidence="1">The sequence shown here is derived from an EMBL/GenBank/DDBJ whole genome shotgun (WGS) entry which is preliminary data.</text>
</comment>
<organism evidence="1 2">
    <name type="scientific">Acetoanaerobium pronyense</name>
    <dbReference type="NCBI Taxonomy" id="1482736"/>
    <lineage>
        <taxon>Bacteria</taxon>
        <taxon>Bacillati</taxon>
        <taxon>Bacillota</taxon>
        <taxon>Clostridia</taxon>
        <taxon>Peptostreptococcales</taxon>
        <taxon>Filifactoraceae</taxon>
        <taxon>Acetoanaerobium</taxon>
    </lineage>
</organism>